<dbReference type="EC" id="4.1.2.4" evidence="2"/>
<dbReference type="NCBIfam" id="TIGR00126">
    <property type="entry name" value="deoC"/>
    <property type="match status" value="1"/>
</dbReference>
<dbReference type="AlphaFoldDB" id="A0A9W8LCL7"/>
<dbReference type="GO" id="GO:0009264">
    <property type="term" value="P:deoxyribonucleotide catabolic process"/>
    <property type="evidence" value="ECO:0007669"/>
    <property type="project" value="InterPro"/>
</dbReference>
<dbReference type="InterPro" id="IPR011343">
    <property type="entry name" value="DeoC"/>
</dbReference>
<evidence type="ECO:0000256" key="2">
    <source>
        <dbReference type="ARBA" id="ARBA00012515"/>
    </source>
</evidence>
<dbReference type="GO" id="GO:0004139">
    <property type="term" value="F:deoxyribose-phosphate aldolase activity"/>
    <property type="evidence" value="ECO:0007669"/>
    <property type="project" value="UniProtKB-EC"/>
</dbReference>
<name>A0A9W8LCL7_9FUNG</name>
<evidence type="ECO:0000256" key="1">
    <source>
        <dbReference type="ARBA" id="ARBA00010936"/>
    </source>
</evidence>
<dbReference type="GO" id="GO:0005737">
    <property type="term" value="C:cytoplasm"/>
    <property type="evidence" value="ECO:0007669"/>
    <property type="project" value="InterPro"/>
</dbReference>
<evidence type="ECO:0000313" key="9">
    <source>
        <dbReference type="EMBL" id="KAJ2756223.1"/>
    </source>
</evidence>
<protein>
    <recommendedName>
        <fullName evidence="2">deoxyribose-phosphate aldolase</fullName>
        <ecNumber evidence="2">4.1.2.4</ecNumber>
    </recommendedName>
    <alternativeName>
        <fullName evidence="6">2-deoxy-D-ribose 5-phosphate aldolase</fullName>
    </alternativeName>
</protein>
<evidence type="ECO:0000256" key="4">
    <source>
        <dbReference type="ARBA" id="ARBA00023239"/>
    </source>
</evidence>
<dbReference type="PANTHER" id="PTHR10889">
    <property type="entry name" value="DEOXYRIBOSE-PHOSPHATE ALDOLASE"/>
    <property type="match status" value="1"/>
</dbReference>
<reference evidence="9" key="1">
    <citation type="submission" date="2022-07" db="EMBL/GenBank/DDBJ databases">
        <title>Phylogenomic reconstructions and comparative analyses of Kickxellomycotina fungi.</title>
        <authorList>
            <person name="Reynolds N.K."/>
            <person name="Stajich J.E."/>
            <person name="Barry K."/>
            <person name="Grigoriev I.V."/>
            <person name="Crous P."/>
            <person name="Smith M.E."/>
        </authorList>
    </citation>
    <scope>NUCLEOTIDE SEQUENCE</scope>
    <source>
        <strain evidence="9">BCRC 34297</strain>
    </source>
</reference>
<organism evidence="9 10">
    <name type="scientific">Coemansia pectinata</name>
    <dbReference type="NCBI Taxonomy" id="1052879"/>
    <lineage>
        <taxon>Eukaryota</taxon>
        <taxon>Fungi</taxon>
        <taxon>Fungi incertae sedis</taxon>
        <taxon>Zoopagomycota</taxon>
        <taxon>Kickxellomycotina</taxon>
        <taxon>Kickxellomycetes</taxon>
        <taxon>Kickxellales</taxon>
        <taxon>Kickxellaceae</taxon>
        <taxon>Coemansia</taxon>
    </lineage>
</organism>
<dbReference type="GO" id="GO:0016052">
    <property type="term" value="P:carbohydrate catabolic process"/>
    <property type="evidence" value="ECO:0007669"/>
    <property type="project" value="TreeGrafter"/>
</dbReference>
<evidence type="ECO:0000256" key="8">
    <source>
        <dbReference type="PIRSR" id="PIRSR001357-50"/>
    </source>
</evidence>
<comment type="similarity">
    <text evidence="1">Belongs to the DeoC/FbaB aldolase family. DeoC type 1 subfamily.</text>
</comment>
<accession>A0A9W8LCL7</accession>
<dbReference type="EMBL" id="JANBUH010000032">
    <property type="protein sequence ID" value="KAJ2756223.1"/>
    <property type="molecule type" value="Genomic_DNA"/>
</dbReference>
<dbReference type="PANTHER" id="PTHR10889:SF1">
    <property type="entry name" value="DEOXYRIBOSE-PHOSPHATE ALDOLASE"/>
    <property type="match status" value="1"/>
</dbReference>
<comment type="caution">
    <text evidence="9">The sequence shown here is derived from an EMBL/GenBank/DDBJ whole genome shotgun (WGS) entry which is preliminary data.</text>
</comment>
<dbReference type="SMART" id="SM01133">
    <property type="entry name" value="DeoC"/>
    <property type="match status" value="1"/>
</dbReference>
<dbReference type="InterPro" id="IPR028581">
    <property type="entry name" value="DeoC_typeI"/>
</dbReference>
<dbReference type="Proteomes" id="UP001140011">
    <property type="component" value="Unassembled WGS sequence"/>
</dbReference>
<sequence length="243" mass="26173">MLMELPAKISLETLTPEMVAKTIDHALLRPEMTIDEVIEGCRLCAKYQVASVCVKSCDVLIAAKQLQGTGVDVGTVIGFPHGNTSTKVKVFEALQAIDDGAVELDMVLNIAHLKSGLYNEVREEIQLIVDAAKARLPNCCIKVIFECSLLTDEEKVMACKLSEEAGADYVKTSTGFSTGGATIADLKLMRASTDPKKTRVKASGRIRTLDYLIECLQAGADRIGVSVTPAIIDDMRARKAALA</sequence>
<keyword evidence="4" id="KW-0456">Lyase</keyword>
<gene>
    <name evidence="9" type="ORF">GGI19_001002</name>
</gene>
<dbReference type="CDD" id="cd00959">
    <property type="entry name" value="DeoC"/>
    <property type="match status" value="1"/>
</dbReference>
<keyword evidence="10" id="KW-1185">Reference proteome</keyword>
<comment type="catalytic activity">
    <reaction evidence="7">
        <text>2-deoxy-D-ribose 5-phosphate = D-glyceraldehyde 3-phosphate + acetaldehyde</text>
        <dbReference type="Rhea" id="RHEA:12821"/>
        <dbReference type="ChEBI" id="CHEBI:15343"/>
        <dbReference type="ChEBI" id="CHEBI:59776"/>
        <dbReference type="ChEBI" id="CHEBI:62877"/>
        <dbReference type="EC" id="4.1.2.4"/>
    </reaction>
</comment>
<dbReference type="PIRSF" id="PIRSF001357">
    <property type="entry name" value="DeoC"/>
    <property type="match status" value="1"/>
</dbReference>
<evidence type="ECO:0000256" key="7">
    <source>
        <dbReference type="ARBA" id="ARBA00048791"/>
    </source>
</evidence>
<evidence type="ECO:0000256" key="6">
    <source>
        <dbReference type="ARBA" id="ARBA00032755"/>
    </source>
</evidence>
<evidence type="ECO:0000256" key="5">
    <source>
        <dbReference type="ARBA" id="ARBA00023270"/>
    </source>
</evidence>
<dbReference type="Pfam" id="PF01791">
    <property type="entry name" value="DeoC"/>
    <property type="match status" value="1"/>
</dbReference>
<keyword evidence="3" id="KW-0963">Cytoplasm</keyword>
<dbReference type="Gene3D" id="3.20.20.70">
    <property type="entry name" value="Aldolase class I"/>
    <property type="match status" value="1"/>
</dbReference>
<dbReference type="InterPro" id="IPR002915">
    <property type="entry name" value="DeoC/FbaB/LacD_aldolase"/>
</dbReference>
<dbReference type="HAMAP" id="MF_00114">
    <property type="entry name" value="DeoC_type1"/>
    <property type="match status" value="1"/>
</dbReference>
<dbReference type="FunFam" id="3.20.20.70:FF:000044">
    <property type="entry name" value="Deoxyribose-phosphate aldolase"/>
    <property type="match status" value="1"/>
</dbReference>
<evidence type="ECO:0000256" key="3">
    <source>
        <dbReference type="ARBA" id="ARBA00022490"/>
    </source>
</evidence>
<evidence type="ECO:0000313" key="10">
    <source>
        <dbReference type="Proteomes" id="UP001140011"/>
    </source>
</evidence>
<dbReference type="SUPFAM" id="SSF51569">
    <property type="entry name" value="Aldolase"/>
    <property type="match status" value="1"/>
</dbReference>
<proteinExistence type="inferred from homology"/>
<dbReference type="InterPro" id="IPR013785">
    <property type="entry name" value="Aldolase_TIM"/>
</dbReference>
<feature type="active site" description="Schiff-base intermediate with acetaldehyde" evidence="8">
    <location>
        <position position="171"/>
    </location>
</feature>
<feature type="active site" description="Proton donor/acceptor" evidence="8">
    <location>
        <position position="201"/>
    </location>
</feature>
<dbReference type="OrthoDB" id="70823at2759"/>
<keyword evidence="5 8" id="KW-0704">Schiff base</keyword>